<dbReference type="AlphaFoldDB" id="A0A645H1C2"/>
<protein>
    <submittedName>
        <fullName evidence="2">Uncharacterized protein</fullName>
    </submittedName>
</protein>
<sequence length="114" mass="12964">MIERVDIRHHAIKQFTLSITGQASRRERQQFAEGIYTQMLQHAERRVVADQSLEIAARGAGDCRTAYPGGREHIVKTVNPGDTHHSRSRQEPTGKRQQTNTCQQCDDRQNDPQG</sequence>
<comment type="caution">
    <text evidence="2">The sequence shown here is derived from an EMBL/GenBank/DDBJ whole genome shotgun (WGS) entry which is preliminary data.</text>
</comment>
<accession>A0A645H1C2</accession>
<feature type="compositionally biased region" description="Basic and acidic residues" evidence="1">
    <location>
        <begin position="82"/>
        <end position="94"/>
    </location>
</feature>
<feature type="region of interest" description="Disordered" evidence="1">
    <location>
        <begin position="63"/>
        <end position="114"/>
    </location>
</feature>
<proteinExistence type="predicted"/>
<dbReference type="EMBL" id="VSSQ01083959">
    <property type="protein sequence ID" value="MPN32122.1"/>
    <property type="molecule type" value="Genomic_DNA"/>
</dbReference>
<evidence type="ECO:0000256" key="1">
    <source>
        <dbReference type="SAM" id="MobiDB-lite"/>
    </source>
</evidence>
<name>A0A645H1C2_9ZZZZ</name>
<feature type="compositionally biased region" description="Basic and acidic residues" evidence="1">
    <location>
        <begin position="105"/>
        <end position="114"/>
    </location>
</feature>
<organism evidence="2">
    <name type="scientific">bioreactor metagenome</name>
    <dbReference type="NCBI Taxonomy" id="1076179"/>
    <lineage>
        <taxon>unclassified sequences</taxon>
        <taxon>metagenomes</taxon>
        <taxon>ecological metagenomes</taxon>
    </lineage>
</organism>
<gene>
    <name evidence="2" type="ORF">SDC9_179598</name>
</gene>
<evidence type="ECO:0000313" key="2">
    <source>
        <dbReference type="EMBL" id="MPN32122.1"/>
    </source>
</evidence>
<feature type="compositionally biased region" description="Polar residues" evidence="1">
    <location>
        <begin position="95"/>
        <end position="104"/>
    </location>
</feature>
<reference evidence="2" key="1">
    <citation type="submission" date="2019-08" db="EMBL/GenBank/DDBJ databases">
        <authorList>
            <person name="Kucharzyk K."/>
            <person name="Murdoch R.W."/>
            <person name="Higgins S."/>
            <person name="Loffler F."/>
        </authorList>
    </citation>
    <scope>NUCLEOTIDE SEQUENCE</scope>
</reference>